<dbReference type="Proteomes" id="UP000230729">
    <property type="component" value="Unassembled WGS sequence"/>
</dbReference>
<accession>A0A2G9ZLW8</accession>
<sequence length="361" mass="38367">MIKAKDILPVFLELIAIDPSGGQEKKLAQAVLRRFAAAGCRARPDRYGNVLAFLPGQGEALLYCARLDAAGPGPRAKPLIKGDLIRSAGAAVLGADSMAGAAAMLAAAQGLHTKKAKHRPLEMVFTRRPEAGLSGAGNLPFHKLRAKEALVIEAAGPLGRIVTAAPHIYHLDIVVKGRSADAGWEPEKGLNAIRVASRAIAEIRTGRITKTVTNNIALISGGHALGIVPDRVEVKAETRALSLKEAQAQADLIIRAFKKQVRLAKAGLYLKTRLAVRGYAWPARDEFIKSIIRINHQLGLVSSVGSDGGLSDANILAEKKIKAVAISAGTKNRLTARETIRVSELVKIANFLAAFAQVIKK</sequence>
<proteinExistence type="predicted"/>
<keyword evidence="2" id="KW-0862">Zinc</keyword>
<name>A0A2G9ZLW8_9BACT</name>
<feature type="domain" description="Peptidase M20 dimerisation" evidence="3">
    <location>
        <begin position="172"/>
        <end position="259"/>
    </location>
</feature>
<gene>
    <name evidence="4" type="ORF">COX22_00400</name>
</gene>
<reference evidence="4 5" key="1">
    <citation type="submission" date="2017-09" db="EMBL/GenBank/DDBJ databases">
        <title>Depth-based differentiation of microbial function through sediment-hosted aquifers and enrichment of novel symbionts in the deep terrestrial subsurface.</title>
        <authorList>
            <person name="Probst A.J."/>
            <person name="Ladd B."/>
            <person name="Jarett J.K."/>
            <person name="Geller-Mcgrath D.E."/>
            <person name="Sieber C.M."/>
            <person name="Emerson J.B."/>
            <person name="Anantharaman K."/>
            <person name="Thomas B.C."/>
            <person name="Malmstrom R."/>
            <person name="Stieglmeier M."/>
            <person name="Klingl A."/>
            <person name="Woyke T."/>
            <person name="Ryan C.M."/>
            <person name="Banfield J.F."/>
        </authorList>
    </citation>
    <scope>NUCLEOTIDE SEQUENCE [LARGE SCALE GENOMIC DNA]</scope>
    <source>
        <strain evidence="4">CG23_combo_of_CG06-09_8_20_14_all_49_15</strain>
    </source>
</reference>
<dbReference type="PANTHER" id="PTHR42994:SF2">
    <property type="entry name" value="PEPTIDASE"/>
    <property type="match status" value="1"/>
</dbReference>
<evidence type="ECO:0000313" key="5">
    <source>
        <dbReference type="Proteomes" id="UP000230729"/>
    </source>
</evidence>
<dbReference type="SUPFAM" id="SSF55031">
    <property type="entry name" value="Bacterial exopeptidase dimerisation domain"/>
    <property type="match status" value="1"/>
</dbReference>
<evidence type="ECO:0000256" key="1">
    <source>
        <dbReference type="ARBA" id="ARBA00001947"/>
    </source>
</evidence>
<dbReference type="EMBL" id="PCSD01000005">
    <property type="protein sequence ID" value="PIP34175.1"/>
    <property type="molecule type" value="Genomic_DNA"/>
</dbReference>
<protein>
    <recommendedName>
        <fullName evidence="3">Peptidase M20 dimerisation domain-containing protein</fullName>
    </recommendedName>
</protein>
<dbReference type="Gene3D" id="3.30.70.360">
    <property type="match status" value="1"/>
</dbReference>
<dbReference type="Pfam" id="PF07687">
    <property type="entry name" value="M20_dimer"/>
    <property type="match status" value="1"/>
</dbReference>
<evidence type="ECO:0000313" key="4">
    <source>
        <dbReference type="EMBL" id="PIP34175.1"/>
    </source>
</evidence>
<dbReference type="InterPro" id="IPR036264">
    <property type="entry name" value="Bact_exopeptidase_dim_dom"/>
</dbReference>
<dbReference type="InterPro" id="IPR011650">
    <property type="entry name" value="Peptidase_M20_dimer"/>
</dbReference>
<dbReference type="Gene3D" id="3.40.630.10">
    <property type="entry name" value="Zn peptidases"/>
    <property type="match status" value="1"/>
</dbReference>
<dbReference type="PANTHER" id="PTHR42994">
    <property type="entry name" value="PEPTIDASE T"/>
    <property type="match status" value="1"/>
</dbReference>
<dbReference type="AlphaFoldDB" id="A0A2G9ZLW8"/>
<comment type="cofactor">
    <cofactor evidence="1">
        <name>Zn(2+)</name>
        <dbReference type="ChEBI" id="CHEBI:29105"/>
    </cofactor>
</comment>
<dbReference type="SUPFAM" id="SSF53187">
    <property type="entry name" value="Zn-dependent exopeptidases"/>
    <property type="match status" value="1"/>
</dbReference>
<organism evidence="4 5">
    <name type="scientific">Candidatus Falkowbacteria bacterium CG23_combo_of_CG06-09_8_20_14_all_49_15</name>
    <dbReference type="NCBI Taxonomy" id="1974572"/>
    <lineage>
        <taxon>Bacteria</taxon>
        <taxon>Candidatus Falkowiibacteriota</taxon>
    </lineage>
</organism>
<evidence type="ECO:0000259" key="3">
    <source>
        <dbReference type="Pfam" id="PF07687"/>
    </source>
</evidence>
<comment type="caution">
    <text evidence="4">The sequence shown here is derived from an EMBL/GenBank/DDBJ whole genome shotgun (WGS) entry which is preliminary data.</text>
</comment>
<evidence type="ECO:0000256" key="2">
    <source>
        <dbReference type="ARBA" id="ARBA00022833"/>
    </source>
</evidence>